<dbReference type="Proteomes" id="UP000305546">
    <property type="component" value="Unassembled WGS sequence"/>
</dbReference>
<comment type="caution">
    <text evidence="2">The sequence shown here is derived from an EMBL/GenBank/DDBJ whole genome shotgun (WGS) entry which is preliminary data.</text>
</comment>
<feature type="region of interest" description="Disordered" evidence="1">
    <location>
        <begin position="119"/>
        <end position="141"/>
    </location>
</feature>
<evidence type="ECO:0000256" key="1">
    <source>
        <dbReference type="SAM" id="MobiDB-lite"/>
    </source>
</evidence>
<dbReference type="AlphaFoldDB" id="A0A5C4LRZ1"/>
<evidence type="ECO:0008006" key="4">
    <source>
        <dbReference type="Google" id="ProtNLM"/>
    </source>
</evidence>
<sequence>MLEPIGQATEAAQEVFGDMSTWANVGSAAQSVSGAFEFPSVAEIDAILTSWKERQQSIAKRGDTLEFMVNSVYNTPANDDSTIAYMGTWGKSLGQLRDQHKSMLDYVDNYIQKLEAAKRAKQTGEDENTDAVRKSAGGVTQ</sequence>
<evidence type="ECO:0000313" key="2">
    <source>
        <dbReference type="EMBL" id="TNC21181.1"/>
    </source>
</evidence>
<protein>
    <recommendedName>
        <fullName evidence="4">PE domain-containing protein</fullName>
    </recommendedName>
</protein>
<gene>
    <name evidence="2" type="ORF">FG385_29005</name>
</gene>
<dbReference type="EMBL" id="VDFW01000036">
    <property type="protein sequence ID" value="TNC21181.1"/>
    <property type="molecule type" value="Genomic_DNA"/>
</dbReference>
<reference evidence="2 3" key="1">
    <citation type="submission" date="2019-06" db="EMBL/GenBank/DDBJ databases">
        <title>Amycolatopsis alkalitolerans sp. nov., isolated from Gastrodia elata Blume.</title>
        <authorList>
            <person name="Narsing Rao M.P."/>
            <person name="Li W.J."/>
        </authorList>
    </citation>
    <scope>NUCLEOTIDE SEQUENCE [LARGE SCALE GENOMIC DNA]</scope>
    <source>
        <strain evidence="2 3">SYSUP0005</strain>
    </source>
</reference>
<accession>A0A5C4LRZ1</accession>
<name>A0A5C4LRZ1_9PSEU</name>
<dbReference type="OrthoDB" id="3625453at2"/>
<organism evidence="2 3">
    <name type="scientific">Amycolatopsis alkalitolerans</name>
    <dbReference type="NCBI Taxonomy" id="2547244"/>
    <lineage>
        <taxon>Bacteria</taxon>
        <taxon>Bacillati</taxon>
        <taxon>Actinomycetota</taxon>
        <taxon>Actinomycetes</taxon>
        <taxon>Pseudonocardiales</taxon>
        <taxon>Pseudonocardiaceae</taxon>
        <taxon>Amycolatopsis</taxon>
    </lineage>
</organism>
<proteinExistence type="predicted"/>
<evidence type="ECO:0000313" key="3">
    <source>
        <dbReference type="Proteomes" id="UP000305546"/>
    </source>
</evidence>
<keyword evidence="3" id="KW-1185">Reference proteome</keyword>
<dbReference type="RefSeq" id="WP_139099983.1">
    <property type="nucleotide sequence ID" value="NZ_VDFW01000036.1"/>
</dbReference>